<evidence type="ECO:0000256" key="1">
    <source>
        <dbReference type="SAM" id="MobiDB-lite"/>
    </source>
</evidence>
<sequence length="282" mass="29528">MPVAEAGRVLSISELFRRLPAQMVSKPGVTTHVIDGYVIQESLQPFSSSTTTATTTSVVGAQRYYRVSTDASPPSPKPCPETDPGTSGAGAPAATAKRECAQEVLDTSFVETPATTVTPPGAATSTVYLTPERKTPSLACEKTEGGVQTAPSKTAASVPAPAAAAKSKVLNGTPQDAPSTSAQDLAASQASADLLPTPRQQQPAAPQPSRRTSPEKWTVEDVAEYVAGIQGCERFAEKFRHHEIDGGALFLIKEHHLMATMNMKLGPALKMCATIGSLREVS</sequence>
<dbReference type="GO" id="GO:0003682">
    <property type="term" value="F:chromatin binding"/>
    <property type="evidence" value="ECO:0007669"/>
    <property type="project" value="TreeGrafter"/>
</dbReference>
<dbReference type="CDD" id="cd09577">
    <property type="entry name" value="SAM_Ph1_2_3"/>
    <property type="match status" value="1"/>
</dbReference>
<feature type="compositionally biased region" description="Low complexity" evidence="1">
    <location>
        <begin position="149"/>
        <end position="169"/>
    </location>
</feature>
<dbReference type="GO" id="GO:0042393">
    <property type="term" value="F:histone binding"/>
    <property type="evidence" value="ECO:0007669"/>
    <property type="project" value="TreeGrafter"/>
</dbReference>
<comment type="caution">
    <text evidence="3">The sequence shown here is derived from an EMBL/GenBank/DDBJ whole genome shotgun (WGS) entry which is preliminary data.</text>
</comment>
<evidence type="ECO:0000313" key="4">
    <source>
        <dbReference type="Proteomes" id="UP000821837"/>
    </source>
</evidence>
<keyword evidence="4" id="KW-1185">Reference proteome</keyword>
<dbReference type="PANTHER" id="PTHR12247">
    <property type="entry name" value="POLYCOMB GROUP PROTEIN"/>
    <property type="match status" value="1"/>
</dbReference>
<dbReference type="InterPro" id="IPR001660">
    <property type="entry name" value="SAM"/>
</dbReference>
<dbReference type="VEuPathDB" id="VectorBase:RSAN_048519"/>
<dbReference type="SUPFAM" id="SSF47769">
    <property type="entry name" value="SAM/Pointed domain"/>
    <property type="match status" value="1"/>
</dbReference>
<reference evidence="3" key="2">
    <citation type="submission" date="2021-09" db="EMBL/GenBank/DDBJ databases">
        <authorList>
            <person name="Jia N."/>
            <person name="Wang J."/>
            <person name="Shi W."/>
            <person name="Du L."/>
            <person name="Sun Y."/>
            <person name="Zhan W."/>
            <person name="Jiang J."/>
            <person name="Wang Q."/>
            <person name="Zhang B."/>
            <person name="Ji P."/>
            <person name="Sakyi L.B."/>
            <person name="Cui X."/>
            <person name="Yuan T."/>
            <person name="Jiang B."/>
            <person name="Yang W."/>
            <person name="Lam T.T.-Y."/>
            <person name="Chang Q."/>
            <person name="Ding S."/>
            <person name="Wang X."/>
            <person name="Zhu J."/>
            <person name="Ruan X."/>
            <person name="Zhao L."/>
            <person name="Wei J."/>
            <person name="Que T."/>
            <person name="Du C."/>
            <person name="Cheng J."/>
            <person name="Dai P."/>
            <person name="Han X."/>
            <person name="Huang E."/>
            <person name="Gao Y."/>
            <person name="Liu J."/>
            <person name="Shao H."/>
            <person name="Ye R."/>
            <person name="Li L."/>
            <person name="Wei W."/>
            <person name="Wang X."/>
            <person name="Wang C."/>
            <person name="Huo Q."/>
            <person name="Li W."/>
            <person name="Guo W."/>
            <person name="Chen H."/>
            <person name="Chen S."/>
            <person name="Zhou L."/>
            <person name="Zhou L."/>
            <person name="Ni X."/>
            <person name="Tian J."/>
            <person name="Zhou Y."/>
            <person name="Sheng Y."/>
            <person name="Liu T."/>
            <person name="Pan Y."/>
            <person name="Xia L."/>
            <person name="Li J."/>
            <person name="Zhao F."/>
            <person name="Cao W."/>
        </authorList>
    </citation>
    <scope>NUCLEOTIDE SEQUENCE</scope>
    <source>
        <strain evidence="3">Rsan-2018</strain>
        <tissue evidence="3">Larvae</tissue>
    </source>
</reference>
<dbReference type="InterPro" id="IPR013761">
    <property type="entry name" value="SAM/pointed_sf"/>
</dbReference>
<dbReference type="GO" id="GO:0035102">
    <property type="term" value="C:PRC1 complex"/>
    <property type="evidence" value="ECO:0007669"/>
    <property type="project" value="TreeGrafter"/>
</dbReference>
<reference evidence="3" key="1">
    <citation type="journal article" date="2020" name="Cell">
        <title>Large-Scale Comparative Analyses of Tick Genomes Elucidate Their Genetic Diversity and Vector Capacities.</title>
        <authorList>
            <consortium name="Tick Genome and Microbiome Consortium (TIGMIC)"/>
            <person name="Jia N."/>
            <person name="Wang J."/>
            <person name="Shi W."/>
            <person name="Du L."/>
            <person name="Sun Y."/>
            <person name="Zhan W."/>
            <person name="Jiang J.F."/>
            <person name="Wang Q."/>
            <person name="Zhang B."/>
            <person name="Ji P."/>
            <person name="Bell-Sakyi L."/>
            <person name="Cui X.M."/>
            <person name="Yuan T.T."/>
            <person name="Jiang B.G."/>
            <person name="Yang W.F."/>
            <person name="Lam T.T."/>
            <person name="Chang Q.C."/>
            <person name="Ding S.J."/>
            <person name="Wang X.J."/>
            <person name="Zhu J.G."/>
            <person name="Ruan X.D."/>
            <person name="Zhao L."/>
            <person name="Wei J.T."/>
            <person name="Ye R.Z."/>
            <person name="Que T.C."/>
            <person name="Du C.H."/>
            <person name="Zhou Y.H."/>
            <person name="Cheng J.X."/>
            <person name="Dai P.F."/>
            <person name="Guo W.B."/>
            <person name="Han X.H."/>
            <person name="Huang E.J."/>
            <person name="Li L.F."/>
            <person name="Wei W."/>
            <person name="Gao Y.C."/>
            <person name="Liu J.Z."/>
            <person name="Shao H.Z."/>
            <person name="Wang X."/>
            <person name="Wang C.C."/>
            <person name="Yang T.C."/>
            <person name="Huo Q.B."/>
            <person name="Li W."/>
            <person name="Chen H.Y."/>
            <person name="Chen S.E."/>
            <person name="Zhou L.G."/>
            <person name="Ni X.B."/>
            <person name="Tian J.H."/>
            <person name="Sheng Y."/>
            <person name="Liu T."/>
            <person name="Pan Y.S."/>
            <person name="Xia L.Y."/>
            <person name="Li J."/>
            <person name="Zhao F."/>
            <person name="Cao W.C."/>
        </authorList>
    </citation>
    <scope>NUCLEOTIDE SEQUENCE</scope>
    <source>
        <strain evidence="3">Rsan-2018</strain>
    </source>
</reference>
<feature type="region of interest" description="Disordered" evidence="1">
    <location>
        <begin position="134"/>
        <end position="216"/>
    </location>
</feature>
<feature type="compositionally biased region" description="Low complexity" evidence="1">
    <location>
        <begin position="84"/>
        <end position="95"/>
    </location>
</feature>
<dbReference type="Gene3D" id="1.10.150.50">
    <property type="entry name" value="Transcription Factor, Ets-1"/>
    <property type="match status" value="1"/>
</dbReference>
<evidence type="ECO:0000259" key="2">
    <source>
        <dbReference type="PROSITE" id="PS50105"/>
    </source>
</evidence>
<gene>
    <name evidence="3" type="ORF">HPB52_007207</name>
</gene>
<dbReference type="PROSITE" id="PS50105">
    <property type="entry name" value="SAM_DOMAIN"/>
    <property type="match status" value="1"/>
</dbReference>
<feature type="region of interest" description="Disordered" evidence="1">
    <location>
        <begin position="67"/>
        <end position="95"/>
    </location>
</feature>
<dbReference type="SMART" id="SM00454">
    <property type="entry name" value="SAM"/>
    <property type="match status" value="1"/>
</dbReference>
<accession>A0A9D4QF06</accession>
<feature type="compositionally biased region" description="Polar residues" evidence="1">
    <location>
        <begin position="170"/>
        <end position="180"/>
    </location>
</feature>
<evidence type="ECO:0000313" key="3">
    <source>
        <dbReference type="EMBL" id="KAH7975979.1"/>
    </source>
</evidence>
<dbReference type="InterPro" id="IPR050548">
    <property type="entry name" value="PcG_chromatin_remod_factors"/>
</dbReference>
<name>A0A9D4QF06_RHISA</name>
<dbReference type="GO" id="GO:0045892">
    <property type="term" value="P:negative regulation of DNA-templated transcription"/>
    <property type="evidence" value="ECO:0007669"/>
    <property type="project" value="TreeGrafter"/>
</dbReference>
<feature type="domain" description="SAM" evidence="2">
    <location>
        <begin position="217"/>
        <end position="281"/>
    </location>
</feature>
<organism evidence="3 4">
    <name type="scientific">Rhipicephalus sanguineus</name>
    <name type="common">Brown dog tick</name>
    <name type="synonym">Ixodes sanguineus</name>
    <dbReference type="NCBI Taxonomy" id="34632"/>
    <lineage>
        <taxon>Eukaryota</taxon>
        <taxon>Metazoa</taxon>
        <taxon>Ecdysozoa</taxon>
        <taxon>Arthropoda</taxon>
        <taxon>Chelicerata</taxon>
        <taxon>Arachnida</taxon>
        <taxon>Acari</taxon>
        <taxon>Parasitiformes</taxon>
        <taxon>Ixodida</taxon>
        <taxon>Ixodoidea</taxon>
        <taxon>Ixodidae</taxon>
        <taxon>Rhipicephalinae</taxon>
        <taxon>Rhipicephalus</taxon>
        <taxon>Rhipicephalus</taxon>
    </lineage>
</organism>
<dbReference type="AlphaFoldDB" id="A0A9D4QF06"/>
<dbReference type="Proteomes" id="UP000821837">
    <property type="component" value="Chromosome 10"/>
</dbReference>
<proteinExistence type="predicted"/>
<dbReference type="Pfam" id="PF00536">
    <property type="entry name" value="SAM_1"/>
    <property type="match status" value="1"/>
</dbReference>
<protein>
    <recommendedName>
        <fullName evidence="2">SAM domain-containing protein</fullName>
    </recommendedName>
</protein>
<dbReference type="PANTHER" id="PTHR12247:SF138">
    <property type="entry name" value="POLYHOMEOTIC DISTAL, ISOFORM A-RELATED"/>
    <property type="match status" value="1"/>
</dbReference>
<feature type="compositionally biased region" description="Low complexity" evidence="1">
    <location>
        <begin position="181"/>
        <end position="211"/>
    </location>
</feature>
<dbReference type="EMBL" id="JABSTV010001246">
    <property type="protein sequence ID" value="KAH7975979.1"/>
    <property type="molecule type" value="Genomic_DNA"/>
</dbReference>